<organism evidence="1 2">
    <name type="scientific">Coccidioides immitis RMSCC 2394</name>
    <dbReference type="NCBI Taxonomy" id="404692"/>
    <lineage>
        <taxon>Eukaryota</taxon>
        <taxon>Fungi</taxon>
        <taxon>Dikarya</taxon>
        <taxon>Ascomycota</taxon>
        <taxon>Pezizomycotina</taxon>
        <taxon>Eurotiomycetes</taxon>
        <taxon>Eurotiomycetidae</taxon>
        <taxon>Onygenales</taxon>
        <taxon>Onygenaceae</taxon>
        <taxon>Coccidioides</taxon>
    </lineage>
</organism>
<accession>A0A0J6YE05</accession>
<name>A0A0J6YE05_COCIT</name>
<reference evidence="2" key="1">
    <citation type="journal article" date="2010" name="Genome Res.">
        <title>Population genomic sequencing of Coccidioides fungi reveals recent hybridization and transposon control.</title>
        <authorList>
            <person name="Neafsey D.E."/>
            <person name="Barker B.M."/>
            <person name="Sharpton T.J."/>
            <person name="Stajich J.E."/>
            <person name="Park D.J."/>
            <person name="Whiston E."/>
            <person name="Hung C.-Y."/>
            <person name="McMahan C."/>
            <person name="White J."/>
            <person name="Sykes S."/>
            <person name="Heiman D."/>
            <person name="Young S."/>
            <person name="Zeng Q."/>
            <person name="Abouelleil A."/>
            <person name="Aftuck L."/>
            <person name="Bessette D."/>
            <person name="Brown A."/>
            <person name="FitzGerald M."/>
            <person name="Lui A."/>
            <person name="Macdonald J.P."/>
            <person name="Priest M."/>
            <person name="Orbach M.J."/>
            <person name="Galgiani J.N."/>
            <person name="Kirkland T.N."/>
            <person name="Cole G.T."/>
            <person name="Birren B.W."/>
            <person name="Henn M.R."/>
            <person name="Taylor J.W."/>
            <person name="Rounsley S.D."/>
        </authorList>
    </citation>
    <scope>NUCLEOTIDE SEQUENCE [LARGE SCALE GENOMIC DNA]</scope>
    <source>
        <strain evidence="2">RMSCC 2394</strain>
    </source>
</reference>
<evidence type="ECO:0000313" key="2">
    <source>
        <dbReference type="Proteomes" id="UP000054565"/>
    </source>
</evidence>
<dbReference type="EMBL" id="DS028096">
    <property type="protein sequence ID" value="KMP05900.1"/>
    <property type="molecule type" value="Genomic_DNA"/>
</dbReference>
<sequence length="143" mass="16247">MKGILRVWEKARCDLQATCFPHNLPPTTSSGRTTPWFPQLRFVYMLFRMEGQAPPTFFELILGERKGPYGVTGSDIGKSAEESIDIKFMQDPHRNDGTGKEPLWGCGDVSRRLHETKLTAATWNRSLIMGFAMRRDTIRAQGQ</sequence>
<dbReference type="Proteomes" id="UP000054565">
    <property type="component" value="Unassembled WGS sequence"/>
</dbReference>
<proteinExistence type="predicted"/>
<evidence type="ECO:0000313" key="1">
    <source>
        <dbReference type="EMBL" id="KMP05900.1"/>
    </source>
</evidence>
<gene>
    <name evidence="1" type="ORF">CIRG_05581</name>
</gene>
<protein>
    <submittedName>
        <fullName evidence="1">Uncharacterized protein</fullName>
    </submittedName>
</protein>
<dbReference type="AlphaFoldDB" id="A0A0J6YE05"/>